<reference evidence="11" key="1">
    <citation type="submission" date="2022-03" db="EMBL/GenBank/DDBJ databases">
        <authorList>
            <person name="Legras J.-L."/>
            <person name="Devillers H."/>
            <person name="Grondin C."/>
        </authorList>
    </citation>
    <scope>NUCLEOTIDE SEQUENCE</scope>
    <source>
        <strain evidence="11">CLIB 1423</strain>
    </source>
</reference>
<dbReference type="Pfam" id="PF14852">
    <property type="entry name" value="Fis1_TPR_N"/>
    <property type="match status" value="1"/>
</dbReference>
<keyword evidence="5 9" id="KW-1000">Mitochondrion outer membrane</keyword>
<dbReference type="Gene3D" id="1.25.40.10">
    <property type="entry name" value="Tetratricopeptide repeat domain"/>
    <property type="match status" value="1"/>
</dbReference>
<sequence length="153" mass="17107">MFEKSVYPALEEVQNSLSNQQLEILRRQVESEGPDPSAQSQFNYGWGLIKAPDSNSQRKGIDILGTLYRDVPKMRRESLYYLALGSYKVGDYSNARRYCETLLQNEPDNAQVKDLRQLIEDKVTQEGLIGLGIAGGVLAVGVGILGALMRKKR</sequence>
<keyword evidence="7 9" id="KW-0496">Mitochondrion</keyword>
<dbReference type="InterPro" id="IPR033745">
    <property type="entry name" value="Fis1_cytosol"/>
</dbReference>
<name>A0A9P0QKW5_9ASCO</name>
<dbReference type="CDD" id="cd12212">
    <property type="entry name" value="Fis1"/>
    <property type="match status" value="1"/>
</dbReference>
<evidence type="ECO:0000256" key="8">
    <source>
        <dbReference type="ARBA" id="ARBA00023136"/>
    </source>
</evidence>
<evidence type="ECO:0000256" key="3">
    <source>
        <dbReference type="ARBA" id="ARBA00014314"/>
    </source>
</evidence>
<organism evidence="11 12">
    <name type="scientific">[Candida] railenensis</name>
    <dbReference type="NCBI Taxonomy" id="45579"/>
    <lineage>
        <taxon>Eukaryota</taxon>
        <taxon>Fungi</taxon>
        <taxon>Dikarya</taxon>
        <taxon>Ascomycota</taxon>
        <taxon>Saccharomycotina</taxon>
        <taxon>Pichiomycetes</taxon>
        <taxon>Debaryomycetaceae</taxon>
        <taxon>Kurtzmaniella</taxon>
    </lineage>
</organism>
<evidence type="ECO:0000256" key="1">
    <source>
        <dbReference type="ARBA" id="ARBA00004572"/>
    </source>
</evidence>
<dbReference type="InterPro" id="IPR028058">
    <property type="entry name" value="Fis1_TPR_N"/>
</dbReference>
<proteinExistence type="inferred from homology"/>
<keyword evidence="4 10" id="KW-0812">Transmembrane</keyword>
<dbReference type="InterPro" id="IPR028061">
    <property type="entry name" value="Fis1_TPR_C"/>
</dbReference>
<comment type="subcellular location">
    <subcellularLocation>
        <location evidence="1">Mitochondrion outer membrane</location>
        <topology evidence="1">Single-pass membrane protein</topology>
    </subcellularLocation>
</comment>
<evidence type="ECO:0000256" key="4">
    <source>
        <dbReference type="ARBA" id="ARBA00022692"/>
    </source>
</evidence>
<dbReference type="GO" id="GO:0005741">
    <property type="term" value="C:mitochondrial outer membrane"/>
    <property type="evidence" value="ECO:0007669"/>
    <property type="project" value="UniProtKB-SubCell"/>
</dbReference>
<dbReference type="SUPFAM" id="SSF48452">
    <property type="entry name" value="TPR-like"/>
    <property type="match status" value="1"/>
</dbReference>
<evidence type="ECO:0000256" key="2">
    <source>
        <dbReference type="ARBA" id="ARBA00008937"/>
    </source>
</evidence>
<dbReference type="PANTHER" id="PTHR13247">
    <property type="entry name" value="TETRATRICOPEPTIDE REPEAT PROTEIN 11 TPR REPEAT PROTEIN 11"/>
    <property type="match status" value="1"/>
</dbReference>
<comment type="caution">
    <text evidence="11">The sequence shown here is derived from an EMBL/GenBank/DDBJ whole genome shotgun (WGS) entry which is preliminary data.</text>
</comment>
<dbReference type="OrthoDB" id="421154at2759"/>
<dbReference type="Proteomes" id="UP000837801">
    <property type="component" value="Unassembled WGS sequence"/>
</dbReference>
<keyword evidence="8 9" id="KW-0472">Membrane</keyword>
<gene>
    <name evidence="11" type="primary">FIS1</name>
    <name evidence="11" type="ORF">CLIB1423_01S07360</name>
</gene>
<dbReference type="AlphaFoldDB" id="A0A9P0QKW5"/>
<dbReference type="EMBL" id="CAKXYY010000001">
    <property type="protein sequence ID" value="CAH2350317.1"/>
    <property type="molecule type" value="Genomic_DNA"/>
</dbReference>
<comment type="function">
    <text evidence="9">Has a role in mitochondrial fission.</text>
</comment>
<evidence type="ECO:0000256" key="10">
    <source>
        <dbReference type="SAM" id="Phobius"/>
    </source>
</evidence>
<feature type="transmembrane region" description="Helical" evidence="10">
    <location>
        <begin position="127"/>
        <end position="148"/>
    </location>
</feature>
<evidence type="ECO:0000256" key="5">
    <source>
        <dbReference type="ARBA" id="ARBA00022787"/>
    </source>
</evidence>
<dbReference type="PIRSF" id="PIRSF008835">
    <property type="entry name" value="TPR_repeat_11_Fis1"/>
    <property type="match status" value="1"/>
</dbReference>
<dbReference type="PANTHER" id="PTHR13247:SF0">
    <property type="entry name" value="MITOCHONDRIAL FISSION 1 PROTEIN"/>
    <property type="match status" value="1"/>
</dbReference>
<dbReference type="Pfam" id="PF14853">
    <property type="entry name" value="Fis1_TPR_C"/>
    <property type="match status" value="1"/>
</dbReference>
<evidence type="ECO:0000313" key="12">
    <source>
        <dbReference type="Proteomes" id="UP000837801"/>
    </source>
</evidence>
<dbReference type="GO" id="GO:0016559">
    <property type="term" value="P:peroxisome fission"/>
    <property type="evidence" value="ECO:0007669"/>
    <property type="project" value="TreeGrafter"/>
</dbReference>
<comment type="similarity">
    <text evidence="2 9">Belongs to the FIS1 family.</text>
</comment>
<evidence type="ECO:0000256" key="6">
    <source>
        <dbReference type="ARBA" id="ARBA00022989"/>
    </source>
</evidence>
<dbReference type="GO" id="GO:0000422">
    <property type="term" value="P:autophagy of mitochondrion"/>
    <property type="evidence" value="ECO:0007669"/>
    <property type="project" value="TreeGrafter"/>
</dbReference>
<keyword evidence="12" id="KW-1185">Reference proteome</keyword>
<dbReference type="GO" id="GO:0000266">
    <property type="term" value="P:mitochondrial fission"/>
    <property type="evidence" value="ECO:0007669"/>
    <property type="project" value="UniProtKB-UniRule"/>
</dbReference>
<dbReference type="InterPro" id="IPR011990">
    <property type="entry name" value="TPR-like_helical_dom_sf"/>
</dbReference>
<comment type="domain">
    <text evidence="9">The C-terminus is required for mitochondrial localization, while the N-terminus is necessary for mitochondrial fission.</text>
</comment>
<accession>A0A9P0QKW5</accession>
<evidence type="ECO:0000256" key="7">
    <source>
        <dbReference type="ARBA" id="ARBA00023128"/>
    </source>
</evidence>
<dbReference type="InterPro" id="IPR016543">
    <property type="entry name" value="Fis1"/>
</dbReference>
<evidence type="ECO:0000256" key="9">
    <source>
        <dbReference type="PIRNR" id="PIRNR008835"/>
    </source>
</evidence>
<evidence type="ECO:0000313" key="11">
    <source>
        <dbReference type="EMBL" id="CAH2350317.1"/>
    </source>
</evidence>
<protein>
    <recommendedName>
        <fullName evidence="3 9">Mitochondrial fission 1 protein</fullName>
    </recommendedName>
</protein>
<keyword evidence="6 10" id="KW-1133">Transmembrane helix</keyword>
<dbReference type="GO" id="GO:0005778">
    <property type="term" value="C:peroxisomal membrane"/>
    <property type="evidence" value="ECO:0007669"/>
    <property type="project" value="TreeGrafter"/>
</dbReference>